<evidence type="ECO:0000313" key="1">
    <source>
        <dbReference type="EMBL" id="QCT70832.1"/>
    </source>
</evidence>
<keyword evidence="2" id="KW-1185">Reference proteome</keyword>
<dbReference type="KEGG" id="emt:CPZ25_005645"/>
<organism evidence="1 2">
    <name type="scientific">Eubacterium maltosivorans</name>
    <dbReference type="NCBI Taxonomy" id="2041044"/>
    <lineage>
        <taxon>Bacteria</taxon>
        <taxon>Bacillati</taxon>
        <taxon>Bacillota</taxon>
        <taxon>Clostridia</taxon>
        <taxon>Eubacteriales</taxon>
        <taxon>Eubacteriaceae</taxon>
        <taxon>Eubacterium</taxon>
    </lineage>
</organism>
<dbReference type="Proteomes" id="UP000218387">
    <property type="component" value="Chromosome"/>
</dbReference>
<sequence>MQTNTDITIVRITEDGTVSNQIIRGVNWQGERKTSVTDKGLQSADMITVFIPCSSVLPDVDIRKADFVVDGIKDYGEASGKELRRLVESDSGVSVISIQDNRKLGKNLGHIELGCA</sequence>
<dbReference type="RefSeq" id="WP_096919586.1">
    <property type="nucleotide sequence ID" value="NZ_CP029487.1"/>
</dbReference>
<dbReference type="AlphaFoldDB" id="A0A4P9C877"/>
<protein>
    <submittedName>
        <fullName evidence="1">Uncharacterized protein</fullName>
    </submittedName>
</protein>
<dbReference type="EMBL" id="CP029487">
    <property type="protein sequence ID" value="QCT70832.1"/>
    <property type="molecule type" value="Genomic_DNA"/>
</dbReference>
<proteinExistence type="predicted"/>
<reference evidence="1 2" key="1">
    <citation type="submission" date="2018-05" db="EMBL/GenBank/DDBJ databases">
        <title>Genome comparison of Eubacterium sp.</title>
        <authorList>
            <person name="Feng Y."/>
            <person name="Sanchez-Andrea I."/>
            <person name="Stams A.J.M."/>
            <person name="De Vos W.M."/>
        </authorList>
    </citation>
    <scope>NUCLEOTIDE SEQUENCE [LARGE SCALE GENOMIC DNA]</scope>
    <source>
        <strain evidence="1 2">YI</strain>
    </source>
</reference>
<dbReference type="InterPro" id="IPR046639">
    <property type="entry name" value="DUF6751"/>
</dbReference>
<evidence type="ECO:0000313" key="2">
    <source>
        <dbReference type="Proteomes" id="UP000218387"/>
    </source>
</evidence>
<gene>
    <name evidence="1" type="ORF">CPZ25_005645</name>
</gene>
<accession>A0A4P9C877</accession>
<dbReference type="Pfam" id="PF20536">
    <property type="entry name" value="DUF6751"/>
    <property type="match status" value="1"/>
</dbReference>
<name>A0A4P9C877_EUBML</name>